<keyword evidence="2" id="KW-1185">Reference proteome</keyword>
<reference evidence="1 2" key="1">
    <citation type="submission" date="2019-10" db="EMBL/GenBank/DDBJ databases">
        <title>Nocardia macrotermitis sp. nov. and Nocardia aurantia sp. nov., isolated from the gut of fungus growing-termite Macrotermes natalensis.</title>
        <authorList>
            <person name="Benndorf R."/>
            <person name="Schwitalla J."/>
            <person name="Martin K."/>
            <person name="De Beer W."/>
            <person name="Kaster A.-K."/>
            <person name="Vollmers J."/>
            <person name="Poulsen M."/>
            <person name="Beemelmanns C."/>
        </authorList>
    </citation>
    <scope>NUCLEOTIDE SEQUENCE [LARGE SCALE GENOMIC DNA]</scope>
    <source>
        <strain evidence="1 2">RB20</strain>
    </source>
</reference>
<name>A0A7K0DA66_9NOCA</name>
<protein>
    <submittedName>
        <fullName evidence="1">Uncharacterized protein</fullName>
    </submittedName>
</protein>
<dbReference type="AlphaFoldDB" id="A0A7K0DA66"/>
<dbReference type="EMBL" id="WEGK01000014">
    <property type="protein sequence ID" value="MQY22676.1"/>
    <property type="molecule type" value="Genomic_DNA"/>
</dbReference>
<sequence>MTRAFHPHRVTHGIHGARYYPTQWIDGFLVPARIIVWFRGDQRLRLSVQDAYTLLNKLPDLLEDHETATAHVVATIGEEN</sequence>
<gene>
    <name evidence="1" type="ORF">NRB20_57980</name>
</gene>
<evidence type="ECO:0000313" key="2">
    <source>
        <dbReference type="Proteomes" id="UP000438448"/>
    </source>
</evidence>
<accession>A0A7K0DA66</accession>
<organism evidence="1 2">
    <name type="scientific">Nocardia macrotermitis</name>
    <dbReference type="NCBI Taxonomy" id="2585198"/>
    <lineage>
        <taxon>Bacteria</taxon>
        <taxon>Bacillati</taxon>
        <taxon>Actinomycetota</taxon>
        <taxon>Actinomycetes</taxon>
        <taxon>Mycobacteriales</taxon>
        <taxon>Nocardiaceae</taxon>
        <taxon>Nocardia</taxon>
    </lineage>
</organism>
<proteinExistence type="predicted"/>
<dbReference type="Proteomes" id="UP000438448">
    <property type="component" value="Unassembled WGS sequence"/>
</dbReference>
<evidence type="ECO:0000313" key="1">
    <source>
        <dbReference type="EMBL" id="MQY22676.1"/>
    </source>
</evidence>
<comment type="caution">
    <text evidence="1">The sequence shown here is derived from an EMBL/GenBank/DDBJ whole genome shotgun (WGS) entry which is preliminary data.</text>
</comment>